<organism evidence="2 3">
    <name type="scientific">Exophiala sideris</name>
    <dbReference type="NCBI Taxonomy" id="1016849"/>
    <lineage>
        <taxon>Eukaryota</taxon>
        <taxon>Fungi</taxon>
        <taxon>Dikarya</taxon>
        <taxon>Ascomycota</taxon>
        <taxon>Pezizomycotina</taxon>
        <taxon>Eurotiomycetes</taxon>
        <taxon>Chaetothyriomycetidae</taxon>
        <taxon>Chaetothyriales</taxon>
        <taxon>Herpotrichiellaceae</taxon>
        <taxon>Exophiala</taxon>
    </lineage>
</organism>
<evidence type="ECO:0000313" key="3">
    <source>
        <dbReference type="Proteomes" id="UP000053599"/>
    </source>
</evidence>
<dbReference type="Proteomes" id="UP000053599">
    <property type="component" value="Unassembled WGS sequence"/>
</dbReference>
<dbReference type="EMBL" id="KN846951">
    <property type="protein sequence ID" value="KIV84400.1"/>
    <property type="molecule type" value="Genomic_DNA"/>
</dbReference>
<sequence>MPINFHPADKAPSITGSLRTDPLLTPPLSHNSSEDIPPFKADDADHISLNMKKGKGDQHGWRQSYPRRAPTMPTEGGFKRCRHDCKDQHIHMSNASKMRSTCSLPTMKSRTVSAKGQCSDHAVQCTRRWSVASKAPSTRGLATITPVAETANRRRKNRTSDIQSPAMITLRRATVYRSPEQTSLTSFPTPKFSKRENGFLSSFLNSITGQADYRAQPNPTLQVLGDKIRTSRSPSLCSNEAWPATSSVAPPMVTKLTSVEPHLFTSYPDQVINKVRRCSTQYISDDGVHEIIWDENSSSASPESVIAETVSEAQMGEQTSNETKTLQRRLSEVLTQSRRGSSSVQLDRRTSYWPGSENVSQALLPLIHNSPKLAKMAREAAFRSLPRSKASQQADLVASLATPLNLDQQHLLVSEEAAADVDIQYIPPLVGVPNSRTRNASMVSDNEAGSPFSGSPRESEVLVETRPRSRLGSMVGISRHQKRLSFPADAVSANNGETRSVPRGAKSRASRKMSVDDKVPLLETR</sequence>
<dbReference type="AlphaFoldDB" id="A0A0D1W6U8"/>
<evidence type="ECO:0000256" key="1">
    <source>
        <dbReference type="SAM" id="MobiDB-lite"/>
    </source>
</evidence>
<feature type="region of interest" description="Disordered" evidence="1">
    <location>
        <begin position="1"/>
        <end position="75"/>
    </location>
</feature>
<proteinExistence type="predicted"/>
<dbReference type="HOGENOM" id="CLU_514816_0_0_1"/>
<feature type="compositionally biased region" description="Basic and acidic residues" evidence="1">
    <location>
        <begin position="513"/>
        <end position="525"/>
    </location>
</feature>
<feature type="region of interest" description="Disordered" evidence="1">
    <location>
        <begin position="482"/>
        <end position="525"/>
    </location>
</feature>
<protein>
    <submittedName>
        <fullName evidence="2">Uncharacterized protein</fullName>
    </submittedName>
</protein>
<gene>
    <name evidence="2" type="ORF">PV11_00183</name>
</gene>
<feature type="region of interest" description="Disordered" evidence="1">
    <location>
        <begin position="444"/>
        <end position="467"/>
    </location>
</feature>
<feature type="compositionally biased region" description="Basic and acidic residues" evidence="1">
    <location>
        <begin position="457"/>
        <end position="467"/>
    </location>
</feature>
<dbReference type="OrthoDB" id="4158853at2759"/>
<name>A0A0D1W6U8_9EURO</name>
<evidence type="ECO:0000313" key="2">
    <source>
        <dbReference type="EMBL" id="KIV84400.1"/>
    </source>
</evidence>
<accession>A0A0D1W6U8</accession>
<reference evidence="2 3" key="1">
    <citation type="submission" date="2015-01" db="EMBL/GenBank/DDBJ databases">
        <title>The Genome Sequence of Exophiala sideris CBS121828.</title>
        <authorList>
            <consortium name="The Broad Institute Genomics Platform"/>
            <person name="Cuomo C."/>
            <person name="de Hoog S."/>
            <person name="Gorbushina A."/>
            <person name="Stielow B."/>
            <person name="Teixiera M."/>
            <person name="Abouelleil A."/>
            <person name="Chapman S.B."/>
            <person name="Priest M."/>
            <person name="Young S.K."/>
            <person name="Wortman J."/>
            <person name="Nusbaum C."/>
            <person name="Birren B."/>
        </authorList>
    </citation>
    <scope>NUCLEOTIDE SEQUENCE [LARGE SCALE GENOMIC DNA]</scope>
    <source>
        <strain evidence="2 3">CBS 121828</strain>
    </source>
</reference>